<dbReference type="KEGG" id="sla:SERLADRAFT_458189"/>
<dbReference type="Pfam" id="PF01266">
    <property type="entry name" value="DAO"/>
    <property type="match status" value="1"/>
</dbReference>
<dbReference type="InterPro" id="IPR006076">
    <property type="entry name" value="FAD-dep_OxRdtase"/>
</dbReference>
<dbReference type="GO" id="GO:0019478">
    <property type="term" value="P:D-amino acid catabolic process"/>
    <property type="evidence" value="ECO:0007669"/>
    <property type="project" value="TreeGrafter"/>
</dbReference>
<evidence type="ECO:0000256" key="4">
    <source>
        <dbReference type="ARBA" id="ARBA00022827"/>
    </source>
</evidence>
<evidence type="ECO:0000256" key="1">
    <source>
        <dbReference type="ARBA" id="ARBA00001974"/>
    </source>
</evidence>
<dbReference type="Gene3D" id="3.30.9.10">
    <property type="entry name" value="D-Amino Acid Oxidase, subunit A, domain 2"/>
    <property type="match status" value="1"/>
</dbReference>
<dbReference type="Proteomes" id="UP000008064">
    <property type="component" value="Unassembled WGS sequence"/>
</dbReference>
<dbReference type="SUPFAM" id="SSF54373">
    <property type="entry name" value="FAD-linked reductases, C-terminal domain"/>
    <property type="match status" value="1"/>
</dbReference>
<feature type="binding site" evidence="6">
    <location>
        <position position="301"/>
    </location>
    <ligand>
        <name>D-dopa</name>
        <dbReference type="ChEBI" id="CHEBI:149689"/>
    </ligand>
</feature>
<dbReference type="OrthoDB" id="2015447at2759"/>
<feature type="domain" description="FAD dependent oxidoreductase" evidence="7">
    <location>
        <begin position="9"/>
        <end position="360"/>
    </location>
</feature>
<evidence type="ECO:0000256" key="5">
    <source>
        <dbReference type="ARBA" id="ARBA00023002"/>
    </source>
</evidence>
<proteinExistence type="inferred from homology"/>
<feature type="binding site" evidence="6">
    <location>
        <position position="238"/>
    </location>
    <ligand>
        <name>D-dopa</name>
        <dbReference type="ChEBI" id="CHEBI:149689"/>
    </ligand>
</feature>
<dbReference type="SUPFAM" id="SSF51971">
    <property type="entry name" value="Nucleotide-binding domain"/>
    <property type="match status" value="1"/>
</dbReference>
<dbReference type="HOGENOM" id="CLU_034311_1_0_1"/>
<comment type="cofactor">
    <cofactor evidence="1 6">
        <name>FAD</name>
        <dbReference type="ChEBI" id="CHEBI:57692"/>
    </cofactor>
</comment>
<evidence type="ECO:0000256" key="6">
    <source>
        <dbReference type="PIRSR" id="PIRSR000189-1"/>
    </source>
</evidence>
<comment type="similarity">
    <text evidence="2">Belongs to the DAMOX/DASOX family.</text>
</comment>
<dbReference type="GO" id="GO:0005737">
    <property type="term" value="C:cytoplasm"/>
    <property type="evidence" value="ECO:0007669"/>
    <property type="project" value="TreeGrafter"/>
</dbReference>
<evidence type="ECO:0000256" key="2">
    <source>
        <dbReference type="ARBA" id="ARBA00006730"/>
    </source>
</evidence>
<gene>
    <name evidence="8" type="ORF">SERLADRAFT_458189</name>
</gene>
<dbReference type="RefSeq" id="XP_007314105.1">
    <property type="nucleotide sequence ID" value="XM_007314043.1"/>
</dbReference>
<organism>
    <name type="scientific">Serpula lacrymans var. lacrymans (strain S7.9)</name>
    <name type="common">Dry rot fungus</name>
    <dbReference type="NCBI Taxonomy" id="578457"/>
    <lineage>
        <taxon>Eukaryota</taxon>
        <taxon>Fungi</taxon>
        <taxon>Dikarya</taxon>
        <taxon>Basidiomycota</taxon>
        <taxon>Agaricomycotina</taxon>
        <taxon>Agaricomycetes</taxon>
        <taxon>Agaricomycetidae</taxon>
        <taxon>Boletales</taxon>
        <taxon>Coniophorineae</taxon>
        <taxon>Serpulaceae</taxon>
        <taxon>Serpula</taxon>
    </lineage>
</organism>
<evidence type="ECO:0000259" key="7">
    <source>
        <dbReference type="Pfam" id="PF01266"/>
    </source>
</evidence>
<accession>F8NH06</accession>
<feature type="binding site" evidence="6">
    <location>
        <position position="168"/>
    </location>
    <ligand>
        <name>FAD</name>
        <dbReference type="ChEBI" id="CHEBI:57692"/>
    </ligand>
</feature>
<protein>
    <recommendedName>
        <fullName evidence="7">FAD dependent oxidoreductase domain-containing protein</fullName>
    </recommendedName>
</protein>
<sequence>MSTTQRPLIVLGAGVIGLTTAYRVSTDPVLSSLFKITVVARDLPEDMDSQAWSSPWAGANWSPMPMGGEDERIKRWETTTFNKFWDMIPSGLVKELPSRKYGYHATDYSNVWWKDLVRNFRIMEPSEIPEGYKSGLSFSTISVSPVFYLPWLTANLVNHGVNFVRKTVRSLDELSYLAKENGILVNATALGSRSILGIEDTALYPIRGQTILVRCPSLQEFLALEGDEYSDEGGEATYIIPRPGAGDAEGTALIGGTFQVRNWDTSLNMDTARSIFMRCASLAPCLLDKGTEVLKHNVGLRPAREGGPRVEVGRVKLPLGDGLRKRAESGGNAQTEAKDELVVVHAYGFGAAGYQSSWGAVEDVVSLLKGNI</sequence>
<dbReference type="PANTHER" id="PTHR11530">
    <property type="entry name" value="D-AMINO ACID OXIDASE"/>
    <property type="match status" value="1"/>
</dbReference>
<keyword evidence="3" id="KW-0285">Flavoprotein</keyword>
<name>F8NH06_SERL9</name>
<evidence type="ECO:0000256" key="3">
    <source>
        <dbReference type="ARBA" id="ARBA00022630"/>
    </source>
</evidence>
<dbReference type="PIRSF" id="PIRSF000189">
    <property type="entry name" value="D-aa_oxidase"/>
    <property type="match status" value="1"/>
</dbReference>
<feature type="binding site" evidence="6">
    <location>
        <position position="188"/>
    </location>
    <ligand>
        <name>FAD</name>
        <dbReference type="ChEBI" id="CHEBI:57692"/>
    </ligand>
</feature>
<dbReference type="PANTHER" id="PTHR11530:SF11">
    <property type="entry name" value="D-ASPARTATE OXIDASE"/>
    <property type="match status" value="1"/>
</dbReference>
<evidence type="ECO:0000313" key="8">
    <source>
        <dbReference type="EMBL" id="EGO29863.1"/>
    </source>
</evidence>
<reference evidence="8" key="1">
    <citation type="submission" date="2011-04" db="EMBL/GenBank/DDBJ databases">
        <title>Evolution of plant cell wall degrading machinery underlies the functional diversity of forest fungi.</title>
        <authorList>
            <consortium name="US DOE Joint Genome Institute (JGI-PGF)"/>
            <person name="Eastwood D.C."/>
            <person name="Floudas D."/>
            <person name="Binder M."/>
            <person name="Majcherczyk A."/>
            <person name="Schneider P."/>
            <person name="Aerts A."/>
            <person name="Asiegbu F.O."/>
            <person name="Baker S.E."/>
            <person name="Barry K."/>
            <person name="Bendiksby M."/>
            <person name="Blumentritt M."/>
            <person name="Coutinho P.M."/>
            <person name="Cullen D."/>
            <person name="Cullen D."/>
            <person name="Gathman A."/>
            <person name="Goodell B."/>
            <person name="Henrissat B."/>
            <person name="Ihrmark K."/>
            <person name="Kauserud H."/>
            <person name="Kohler A."/>
            <person name="LaButti K."/>
            <person name="Lapidus A."/>
            <person name="Lavin J.L."/>
            <person name="Lee Y.-H."/>
            <person name="Lindquist E."/>
            <person name="Lilly W."/>
            <person name="Lucas S."/>
            <person name="Morin E."/>
            <person name="Murat C."/>
            <person name="Oguiza J.A."/>
            <person name="Park J."/>
            <person name="Pisabarro A.G."/>
            <person name="Riley R."/>
            <person name="Rosling A."/>
            <person name="Salamov A."/>
            <person name="Schmidt O."/>
            <person name="Schmutz J."/>
            <person name="Skrede I."/>
            <person name="Stenlid J."/>
            <person name="Wiebenga A."/>
            <person name="Xie X."/>
            <person name="Kues U."/>
            <person name="Hibbett D.S."/>
            <person name="Hoffmeister D."/>
            <person name="Hogberg N."/>
            <person name="Martin F."/>
            <person name="Grigoriev I.V."/>
            <person name="Watkinson S.C."/>
        </authorList>
    </citation>
    <scope>NUCLEOTIDE SEQUENCE</scope>
    <source>
        <strain evidence="8">S7.9</strain>
    </source>
</reference>
<keyword evidence="5" id="KW-0560">Oxidoreductase</keyword>
<dbReference type="EMBL" id="GL945429">
    <property type="protein sequence ID" value="EGO29863.1"/>
    <property type="molecule type" value="Genomic_DNA"/>
</dbReference>
<dbReference type="Gene3D" id="3.40.50.720">
    <property type="entry name" value="NAD(P)-binding Rossmann-like Domain"/>
    <property type="match status" value="1"/>
</dbReference>
<dbReference type="GO" id="GO:0003884">
    <property type="term" value="F:D-amino-acid oxidase activity"/>
    <property type="evidence" value="ECO:0007669"/>
    <property type="project" value="InterPro"/>
</dbReference>
<dbReference type="InterPro" id="IPR023209">
    <property type="entry name" value="DAO"/>
</dbReference>
<keyword evidence="4 6" id="KW-0274">FAD</keyword>
<dbReference type="AlphaFoldDB" id="F8NH06"/>
<dbReference type="GO" id="GO:0071949">
    <property type="term" value="F:FAD binding"/>
    <property type="evidence" value="ECO:0007669"/>
    <property type="project" value="InterPro"/>
</dbReference>
<dbReference type="GeneID" id="18817670"/>